<keyword evidence="1" id="KW-1133">Transmembrane helix</keyword>
<dbReference type="Proteomes" id="UP000011081">
    <property type="component" value="Unassembled WGS sequence"/>
</dbReference>
<name>L2GTY3_VAVCU</name>
<keyword evidence="3" id="KW-1185">Reference proteome</keyword>
<evidence type="ECO:0000313" key="2">
    <source>
        <dbReference type="EMBL" id="ELA46812.1"/>
    </source>
</evidence>
<feature type="transmembrane region" description="Helical" evidence="1">
    <location>
        <begin position="39"/>
        <end position="61"/>
    </location>
</feature>
<dbReference type="InParanoid" id="L2GTY3"/>
<dbReference type="AlphaFoldDB" id="L2GTY3"/>
<sequence length="141" mass="16104">MTTIRTLTNETMSTCATEFPSMRNNASEYENGLKSTIQLVFSVSFIACALLLGAMVVYMCMKIRKKNKILFSPVPELPSYRNLRCNPLSQVLREIEAHKPADRLYEKLAVRQPSHHVNSHDPHKFANPVCLENAFDKEVYL</sequence>
<gene>
    <name evidence="2" type="ORF">VCUG_01712</name>
</gene>
<dbReference type="HOGENOM" id="CLU_1826769_0_0_1"/>
<accession>L2GTY3</accession>
<reference evidence="3" key="1">
    <citation type="submission" date="2011-03" db="EMBL/GenBank/DDBJ databases">
        <title>The genome sequence of Vavraia culicis strain floridensis.</title>
        <authorList>
            <consortium name="The Broad Institute Genome Sequencing Platform"/>
            <person name="Cuomo C."/>
            <person name="Becnel J."/>
            <person name="Sanscrainte N."/>
            <person name="Young S.K."/>
            <person name="Zeng Q."/>
            <person name="Gargeya S."/>
            <person name="Fitzgerald M."/>
            <person name="Haas B."/>
            <person name="Abouelleil A."/>
            <person name="Alvarado L."/>
            <person name="Arachchi H.M."/>
            <person name="Berlin A."/>
            <person name="Chapman S.B."/>
            <person name="Gearin G."/>
            <person name="Goldberg J."/>
            <person name="Griggs A."/>
            <person name="Gujja S."/>
            <person name="Hansen M."/>
            <person name="Heiman D."/>
            <person name="Howarth C."/>
            <person name="Larimer J."/>
            <person name="Lui A."/>
            <person name="MacDonald P.J.P."/>
            <person name="McCowen C."/>
            <person name="Montmayeur A."/>
            <person name="Murphy C."/>
            <person name="Neiman D."/>
            <person name="Pearson M."/>
            <person name="Priest M."/>
            <person name="Roberts A."/>
            <person name="Saif S."/>
            <person name="Shea T."/>
            <person name="Sisk P."/>
            <person name="Stolte C."/>
            <person name="Sykes S."/>
            <person name="Wortman J."/>
            <person name="Nusbaum C."/>
            <person name="Birren B."/>
        </authorList>
    </citation>
    <scope>NUCLEOTIDE SEQUENCE [LARGE SCALE GENOMIC DNA]</scope>
    <source>
        <strain evidence="3">floridensis</strain>
    </source>
</reference>
<evidence type="ECO:0000256" key="1">
    <source>
        <dbReference type="SAM" id="Phobius"/>
    </source>
</evidence>
<dbReference type="EMBL" id="GL877432">
    <property type="protein sequence ID" value="ELA46812.1"/>
    <property type="molecule type" value="Genomic_DNA"/>
</dbReference>
<keyword evidence="1" id="KW-0472">Membrane</keyword>
<proteinExistence type="predicted"/>
<dbReference type="GeneID" id="19879586"/>
<organism evidence="2 3">
    <name type="scientific">Vavraia culicis (isolate floridensis)</name>
    <name type="common">Microsporidian parasite</name>
    <dbReference type="NCBI Taxonomy" id="948595"/>
    <lineage>
        <taxon>Eukaryota</taxon>
        <taxon>Fungi</taxon>
        <taxon>Fungi incertae sedis</taxon>
        <taxon>Microsporidia</taxon>
        <taxon>Pleistophoridae</taxon>
        <taxon>Vavraia</taxon>
    </lineage>
</organism>
<protein>
    <submittedName>
        <fullName evidence="2">Uncharacterized protein</fullName>
    </submittedName>
</protein>
<keyword evidence="1" id="KW-0812">Transmembrane</keyword>
<dbReference type="VEuPathDB" id="MicrosporidiaDB:VCUG_01712"/>
<evidence type="ECO:0000313" key="3">
    <source>
        <dbReference type="Proteomes" id="UP000011081"/>
    </source>
</evidence>
<dbReference type="RefSeq" id="XP_008074728.1">
    <property type="nucleotide sequence ID" value="XM_008076537.1"/>
</dbReference>